<reference evidence="1" key="1">
    <citation type="submission" date="2020-08" db="EMBL/GenBank/DDBJ databases">
        <title>Multicomponent nature underlies the extraordinary mechanical properties of spider dragline silk.</title>
        <authorList>
            <person name="Kono N."/>
            <person name="Nakamura H."/>
            <person name="Mori M."/>
            <person name="Yoshida Y."/>
            <person name="Ohtoshi R."/>
            <person name="Malay A.D."/>
            <person name="Moran D.A.P."/>
            <person name="Tomita M."/>
            <person name="Numata K."/>
            <person name="Arakawa K."/>
        </authorList>
    </citation>
    <scope>NUCLEOTIDE SEQUENCE</scope>
</reference>
<proteinExistence type="predicted"/>
<comment type="caution">
    <text evidence="1">The sequence shown here is derived from an EMBL/GenBank/DDBJ whole genome shotgun (WGS) entry which is preliminary data.</text>
</comment>
<sequence>MFSSVQEVCGRPERLSSSTLSLPFLKRRCHSKAVATVAKWSRYQIVAGIVTSSSPVPLKTRRVEQRYTLNLSRAEASSSWCGS</sequence>
<accession>A0A8X6VBY3</accession>
<dbReference type="Proteomes" id="UP000887159">
    <property type="component" value="Unassembled WGS sequence"/>
</dbReference>
<keyword evidence="2" id="KW-1185">Reference proteome</keyword>
<dbReference type="EMBL" id="BMAU01021221">
    <property type="protein sequence ID" value="GFY00530.1"/>
    <property type="molecule type" value="Genomic_DNA"/>
</dbReference>
<gene>
    <name evidence="1" type="ORF">TNCV_2139271</name>
</gene>
<protein>
    <submittedName>
        <fullName evidence="1">Uncharacterized protein</fullName>
    </submittedName>
</protein>
<evidence type="ECO:0000313" key="1">
    <source>
        <dbReference type="EMBL" id="GFY00530.1"/>
    </source>
</evidence>
<organism evidence="1 2">
    <name type="scientific">Trichonephila clavipes</name>
    <name type="common">Golden silk orbweaver</name>
    <name type="synonym">Nephila clavipes</name>
    <dbReference type="NCBI Taxonomy" id="2585209"/>
    <lineage>
        <taxon>Eukaryota</taxon>
        <taxon>Metazoa</taxon>
        <taxon>Ecdysozoa</taxon>
        <taxon>Arthropoda</taxon>
        <taxon>Chelicerata</taxon>
        <taxon>Arachnida</taxon>
        <taxon>Araneae</taxon>
        <taxon>Araneomorphae</taxon>
        <taxon>Entelegynae</taxon>
        <taxon>Araneoidea</taxon>
        <taxon>Nephilidae</taxon>
        <taxon>Trichonephila</taxon>
    </lineage>
</organism>
<name>A0A8X6VBY3_TRICX</name>
<dbReference type="AlphaFoldDB" id="A0A8X6VBY3"/>
<evidence type="ECO:0000313" key="2">
    <source>
        <dbReference type="Proteomes" id="UP000887159"/>
    </source>
</evidence>